<dbReference type="EMBL" id="HBFA01015404">
    <property type="protein sequence ID" value="CAD8664917.1"/>
    <property type="molecule type" value="Transcribed_RNA"/>
</dbReference>
<protein>
    <recommendedName>
        <fullName evidence="3">protein-histidine N-methyltransferase</fullName>
        <ecNumber evidence="3">2.1.1.85</ecNumber>
    </recommendedName>
</protein>
<evidence type="ECO:0000256" key="8">
    <source>
        <dbReference type="ARBA" id="ARBA00023242"/>
    </source>
</evidence>
<organism evidence="11">
    <name type="scientific">Pyramimonas obovata</name>
    <dbReference type="NCBI Taxonomy" id="1411642"/>
    <lineage>
        <taxon>Eukaryota</taxon>
        <taxon>Viridiplantae</taxon>
        <taxon>Chlorophyta</taxon>
        <taxon>Pyramimonadophyceae</taxon>
        <taxon>Pyramimonadales</taxon>
        <taxon>Pyramimonadaceae</taxon>
        <taxon>Pyramimonas</taxon>
        <taxon>Pyramimonas incertae sedis</taxon>
    </lineage>
</organism>
<dbReference type="PANTHER" id="PTHR14614">
    <property type="entry name" value="HEPATOCELLULAR CARCINOMA-ASSOCIATED ANTIGEN"/>
    <property type="match status" value="1"/>
</dbReference>
<dbReference type="InterPro" id="IPR029063">
    <property type="entry name" value="SAM-dependent_MTases_sf"/>
</dbReference>
<feature type="region of interest" description="Disordered" evidence="10">
    <location>
        <begin position="1"/>
        <end position="30"/>
    </location>
</feature>
<dbReference type="AlphaFoldDB" id="A0A7S0R223"/>
<evidence type="ECO:0000256" key="3">
    <source>
        <dbReference type="ARBA" id="ARBA00012533"/>
    </source>
</evidence>
<gene>
    <name evidence="11" type="ORF">POBO1169_LOCUS7943</name>
</gene>
<dbReference type="Gene3D" id="3.40.50.150">
    <property type="entry name" value="Vaccinia Virus protein VP39"/>
    <property type="match status" value="1"/>
</dbReference>
<comment type="subcellular location">
    <subcellularLocation>
        <location evidence="2">Cytoplasm</location>
    </subcellularLocation>
    <subcellularLocation>
        <location evidence="1">Nucleus</location>
    </subcellularLocation>
</comment>
<sequence length="284" mass="30664">MDFFGGSESPFKFNFGSEPGGSADQTEEAAAVPALPAEEITTGKPVRQEELETVDIGKGVQLVKKRPQNAGDVLGDETISDSDLKAGLYEGGFKLWECAVDLTIHLNEECNSGKIKLKDANVLELGCGHGLPGIFTLLQGAKGVALQDYNREVLEELTIPNVEANLAKISDPQAVQGQVRYLAGDWGLLDELLPAHSFDLVLTTDTIYSIASQPKLFALIKHCLKREGGMALVAAKSYYFGVGGSAHQFSELVRKDGEMQVEPVRTFADGSSNVREILKLSFCE</sequence>
<dbReference type="InterPro" id="IPR019410">
    <property type="entry name" value="Methyltransf_16"/>
</dbReference>
<evidence type="ECO:0000256" key="9">
    <source>
        <dbReference type="ARBA" id="ARBA00038126"/>
    </source>
</evidence>
<keyword evidence="8" id="KW-0539">Nucleus</keyword>
<evidence type="ECO:0000256" key="7">
    <source>
        <dbReference type="ARBA" id="ARBA00022691"/>
    </source>
</evidence>
<dbReference type="GO" id="GO:0018064">
    <property type="term" value="F:protein-L-histidine N-tele-methyltransferase activity"/>
    <property type="evidence" value="ECO:0007669"/>
    <property type="project" value="UniProtKB-EC"/>
</dbReference>
<dbReference type="PANTHER" id="PTHR14614:SF39">
    <property type="entry name" value="HISTIDINE PROTEIN METHYLTRANSFERASE 1 HOMOLOG"/>
    <property type="match status" value="1"/>
</dbReference>
<evidence type="ECO:0000256" key="2">
    <source>
        <dbReference type="ARBA" id="ARBA00004496"/>
    </source>
</evidence>
<dbReference type="CDD" id="cd02440">
    <property type="entry name" value="AdoMet_MTases"/>
    <property type="match status" value="1"/>
</dbReference>
<keyword evidence="7" id="KW-0949">S-adenosyl-L-methionine</keyword>
<evidence type="ECO:0000256" key="1">
    <source>
        <dbReference type="ARBA" id="ARBA00004123"/>
    </source>
</evidence>
<evidence type="ECO:0000256" key="10">
    <source>
        <dbReference type="SAM" id="MobiDB-lite"/>
    </source>
</evidence>
<dbReference type="Pfam" id="PF10294">
    <property type="entry name" value="Methyltransf_16"/>
    <property type="match status" value="1"/>
</dbReference>
<evidence type="ECO:0000256" key="4">
    <source>
        <dbReference type="ARBA" id="ARBA00022490"/>
    </source>
</evidence>
<proteinExistence type="inferred from homology"/>
<evidence type="ECO:0000256" key="5">
    <source>
        <dbReference type="ARBA" id="ARBA00022603"/>
    </source>
</evidence>
<accession>A0A7S0R223</accession>
<keyword evidence="5" id="KW-0489">Methyltransferase</keyword>
<comment type="similarity">
    <text evidence="9">Belongs to the methyltransferase superfamily. METTL18 family.</text>
</comment>
<dbReference type="GO" id="GO:0005634">
    <property type="term" value="C:nucleus"/>
    <property type="evidence" value="ECO:0007669"/>
    <property type="project" value="UniProtKB-SubCell"/>
</dbReference>
<keyword evidence="4" id="KW-0963">Cytoplasm</keyword>
<dbReference type="GO" id="GO:0032259">
    <property type="term" value="P:methylation"/>
    <property type="evidence" value="ECO:0007669"/>
    <property type="project" value="UniProtKB-KW"/>
</dbReference>
<name>A0A7S0R223_9CHLO</name>
<keyword evidence="6" id="KW-0808">Transferase</keyword>
<dbReference type="SUPFAM" id="SSF53335">
    <property type="entry name" value="S-adenosyl-L-methionine-dependent methyltransferases"/>
    <property type="match status" value="1"/>
</dbReference>
<dbReference type="GO" id="GO:0005737">
    <property type="term" value="C:cytoplasm"/>
    <property type="evidence" value="ECO:0007669"/>
    <property type="project" value="UniProtKB-SubCell"/>
</dbReference>
<evidence type="ECO:0000313" key="11">
    <source>
        <dbReference type="EMBL" id="CAD8664917.1"/>
    </source>
</evidence>
<dbReference type="EC" id="2.1.1.85" evidence="3"/>
<reference evidence="11" key="1">
    <citation type="submission" date="2021-01" db="EMBL/GenBank/DDBJ databases">
        <authorList>
            <person name="Corre E."/>
            <person name="Pelletier E."/>
            <person name="Niang G."/>
            <person name="Scheremetjew M."/>
            <person name="Finn R."/>
            <person name="Kale V."/>
            <person name="Holt S."/>
            <person name="Cochrane G."/>
            <person name="Meng A."/>
            <person name="Brown T."/>
            <person name="Cohen L."/>
        </authorList>
    </citation>
    <scope>NUCLEOTIDE SEQUENCE</scope>
    <source>
        <strain evidence="11">CCMP722</strain>
    </source>
</reference>
<evidence type="ECO:0000256" key="6">
    <source>
        <dbReference type="ARBA" id="ARBA00022679"/>
    </source>
</evidence>